<sequence>MQAELKPPLAFNNTRYLMKDKKLLSLLVTVALIVFVAFVRLRDSSANKTPDKPKKTSTTRSSHNKKKSSHHSDYTPQATTASRTIVTSSSDDCNTHIKNTSDNNHLLLGNPSDAQPCRMLVNNYLIDRTYYVASYNSERGTPNWVSWHLDASDLGSTYRTDDFRADPELPGSFYHVEGSDYVSSGFDRGHNCPSGDRTNNTDANESTFLMSNMIPQAPKNNKRTWAGFEEYTRNTLVSAGNECYIIMGSYGTGGTGSKGRVKTIDEGKVTVPSRVWKVVVVIPAGDNDLERLSSGDVKVVAIDTPNNNNTIDNSWRKYITSVKAIEDSTGYHLLTNLPKRVQMALKAKVYVP</sequence>
<gene>
    <name evidence="7" type="ORF">SAMN05661012_03239</name>
</gene>
<feature type="domain" description="DNA/RNA non-specific endonuclease/pyrophosphatase/phosphodiesterase" evidence="6">
    <location>
        <begin position="127"/>
        <end position="340"/>
    </location>
</feature>
<feature type="transmembrane region" description="Helical" evidence="4">
    <location>
        <begin position="23"/>
        <end position="41"/>
    </location>
</feature>
<dbReference type="Pfam" id="PF01223">
    <property type="entry name" value="Endonuclease_NS"/>
    <property type="match status" value="1"/>
</dbReference>
<feature type="compositionally biased region" description="Polar residues" evidence="3">
    <location>
        <begin position="74"/>
        <end position="86"/>
    </location>
</feature>
<feature type="region of interest" description="Disordered" evidence="3">
    <location>
        <begin position="46"/>
        <end position="86"/>
    </location>
</feature>
<dbReference type="EMBL" id="FPIZ01000009">
    <property type="protein sequence ID" value="SFW65044.1"/>
    <property type="molecule type" value="Genomic_DNA"/>
</dbReference>
<feature type="domain" description="ENPP1-3/EXOG-like endonuclease/phosphodiesterase" evidence="5">
    <location>
        <begin position="128"/>
        <end position="340"/>
    </location>
</feature>
<keyword evidence="2" id="KW-0479">Metal-binding</keyword>
<dbReference type="InterPro" id="IPR001604">
    <property type="entry name" value="Endo_G_ENPP1-like_dom"/>
</dbReference>
<accession>A0A1K1QZE9</accession>
<dbReference type="Gene3D" id="3.40.570.10">
    <property type="entry name" value="Extracellular Endonuclease, subunit A"/>
    <property type="match status" value="1"/>
</dbReference>
<reference evidence="7 8" key="1">
    <citation type="submission" date="2016-11" db="EMBL/GenBank/DDBJ databases">
        <authorList>
            <person name="Jaros S."/>
            <person name="Januszkiewicz K."/>
            <person name="Wedrychowicz H."/>
        </authorList>
    </citation>
    <scope>NUCLEOTIDE SEQUENCE [LARGE SCALE GENOMIC DNA]</scope>
    <source>
        <strain evidence="7 8">DSM 784</strain>
    </source>
</reference>
<evidence type="ECO:0000256" key="3">
    <source>
        <dbReference type="SAM" id="MobiDB-lite"/>
    </source>
</evidence>
<dbReference type="InterPro" id="IPR044929">
    <property type="entry name" value="DNA/RNA_non-sp_Endonuclease_sf"/>
</dbReference>
<dbReference type="InterPro" id="IPR044925">
    <property type="entry name" value="His-Me_finger_sf"/>
</dbReference>
<dbReference type="AlphaFoldDB" id="A0A1K1QZE9"/>
<evidence type="ECO:0000259" key="5">
    <source>
        <dbReference type="SMART" id="SM00477"/>
    </source>
</evidence>
<keyword evidence="7" id="KW-0255">Endonuclease</keyword>
<protein>
    <submittedName>
        <fullName evidence="7">DNA/RNA endonuclease G, NUC1</fullName>
    </submittedName>
</protein>
<evidence type="ECO:0000313" key="8">
    <source>
        <dbReference type="Proteomes" id="UP000183788"/>
    </source>
</evidence>
<keyword evidence="7" id="KW-0378">Hydrolase</keyword>
<dbReference type="SMART" id="SM00892">
    <property type="entry name" value="Endonuclease_NS"/>
    <property type="match status" value="1"/>
</dbReference>
<dbReference type="GO" id="GO:0003676">
    <property type="term" value="F:nucleic acid binding"/>
    <property type="evidence" value="ECO:0007669"/>
    <property type="project" value="InterPro"/>
</dbReference>
<dbReference type="SUPFAM" id="SSF54060">
    <property type="entry name" value="His-Me finger endonucleases"/>
    <property type="match status" value="1"/>
</dbReference>
<proteinExistence type="predicted"/>
<keyword evidence="4" id="KW-0812">Transmembrane</keyword>
<evidence type="ECO:0000256" key="1">
    <source>
        <dbReference type="PIRSR" id="PIRSR640255-1"/>
    </source>
</evidence>
<keyword evidence="4" id="KW-1133">Transmembrane helix</keyword>
<evidence type="ECO:0000313" key="7">
    <source>
        <dbReference type="EMBL" id="SFW65044.1"/>
    </source>
</evidence>
<dbReference type="Proteomes" id="UP000183788">
    <property type="component" value="Unassembled WGS sequence"/>
</dbReference>
<dbReference type="PANTHER" id="PTHR13966">
    <property type="entry name" value="ENDONUCLEASE RELATED"/>
    <property type="match status" value="1"/>
</dbReference>
<feature type="active site" description="Proton acceptor" evidence="1">
    <location>
        <position position="190"/>
    </location>
</feature>
<evidence type="ECO:0000256" key="2">
    <source>
        <dbReference type="PIRSR" id="PIRSR640255-2"/>
    </source>
</evidence>
<organism evidence="7 8">
    <name type="scientific">Chitinophaga sancti</name>
    <dbReference type="NCBI Taxonomy" id="1004"/>
    <lineage>
        <taxon>Bacteria</taxon>
        <taxon>Pseudomonadati</taxon>
        <taxon>Bacteroidota</taxon>
        <taxon>Chitinophagia</taxon>
        <taxon>Chitinophagales</taxon>
        <taxon>Chitinophagaceae</taxon>
        <taxon>Chitinophaga</taxon>
    </lineage>
</organism>
<evidence type="ECO:0000259" key="6">
    <source>
        <dbReference type="SMART" id="SM00892"/>
    </source>
</evidence>
<dbReference type="GO" id="GO:0046872">
    <property type="term" value="F:metal ion binding"/>
    <property type="evidence" value="ECO:0007669"/>
    <property type="project" value="UniProtKB-KW"/>
</dbReference>
<dbReference type="GO" id="GO:0016787">
    <property type="term" value="F:hydrolase activity"/>
    <property type="evidence" value="ECO:0007669"/>
    <property type="project" value="InterPro"/>
</dbReference>
<dbReference type="GO" id="GO:0004519">
    <property type="term" value="F:endonuclease activity"/>
    <property type="evidence" value="ECO:0007669"/>
    <property type="project" value="UniProtKB-KW"/>
</dbReference>
<dbReference type="InterPro" id="IPR020821">
    <property type="entry name" value="ENPP1-3/EXOG-like_nuc-like"/>
</dbReference>
<dbReference type="STRING" id="1004.SAMN05661012_03239"/>
<evidence type="ECO:0000256" key="4">
    <source>
        <dbReference type="SAM" id="Phobius"/>
    </source>
</evidence>
<dbReference type="SMART" id="SM00477">
    <property type="entry name" value="NUC"/>
    <property type="match status" value="1"/>
</dbReference>
<dbReference type="InterPro" id="IPR040255">
    <property type="entry name" value="Non-specific_endonuclease"/>
</dbReference>
<keyword evidence="4" id="KW-0472">Membrane</keyword>
<feature type="binding site" evidence="2">
    <location>
        <position position="221"/>
    </location>
    <ligand>
        <name>Mg(2+)</name>
        <dbReference type="ChEBI" id="CHEBI:18420"/>
        <note>catalytic</note>
    </ligand>
</feature>
<dbReference type="PANTHER" id="PTHR13966:SF5">
    <property type="entry name" value="ENDONUCLEASE G, MITOCHONDRIAL"/>
    <property type="match status" value="1"/>
</dbReference>
<dbReference type="CDD" id="cd00091">
    <property type="entry name" value="NUC"/>
    <property type="match status" value="1"/>
</dbReference>
<keyword evidence="7" id="KW-0540">Nuclease</keyword>
<name>A0A1K1QZE9_9BACT</name>